<sequence>MTTEDMQESHRSDHSNTHVSRDISTDPTQAEVNPLDLLHHQATDSVSMEECTRETNTGEIIKPIQSFITGKTEDWKLVTFRIDDTEDPKNWSKPFKWYCTMIVSFACFVVTFSSSVITADIEGPAKAFGVSREASTVVVTVFVIGFGVGPMAFAPLSEMVGRRVVYATTLLLAVIFIIPCAVAPNIGTLIVCRAIDGIAFSAPMTLVGGTLADLWDNEERAVPMAAFSASPFLGPAIGPLAGGFLADATNWKWLYWLQLILAFVAWILITFTVPETYAPTLLKKRAKKLRNLENDHGYVAEVELDPRTMGERLRVFLFRPFELLFLEPIVLFISLYMSVLYGLLYIFFVAYPVIYCSGKGWSASATGLMFIPLAIGVLMSASCAPFVNRHFLSICAKHGGKPPAEVRLIPMMLSCWFIPLGLFIFAWTSYPHIHWIGPAIGGWPVGFGIIFLYNSANNYLVDTYQHQAASALAAKTFLRSIWGASTVLFTEQMYDRLGYQWASTLLAFIALACCAIPYVFYFKGASIRGFSRHASSSDEEKVERDQLDTQCHW</sequence>
<evidence type="ECO:0000313" key="9">
    <source>
        <dbReference type="Proteomes" id="UP000246702"/>
    </source>
</evidence>
<proteinExistence type="predicted"/>
<dbReference type="PROSITE" id="PS50850">
    <property type="entry name" value="MFS"/>
    <property type="match status" value="1"/>
</dbReference>
<dbReference type="PANTHER" id="PTHR23502">
    <property type="entry name" value="MAJOR FACILITATOR SUPERFAMILY"/>
    <property type="match status" value="1"/>
</dbReference>
<feature type="transmembrane region" description="Helical" evidence="6">
    <location>
        <begin position="408"/>
        <end position="427"/>
    </location>
</feature>
<dbReference type="Proteomes" id="UP000246702">
    <property type="component" value="Unassembled WGS sequence"/>
</dbReference>
<feature type="transmembrane region" description="Helical" evidence="6">
    <location>
        <begin position="468"/>
        <end position="489"/>
    </location>
</feature>
<evidence type="ECO:0000256" key="6">
    <source>
        <dbReference type="SAM" id="Phobius"/>
    </source>
</evidence>
<dbReference type="GO" id="GO:0022857">
    <property type="term" value="F:transmembrane transporter activity"/>
    <property type="evidence" value="ECO:0007669"/>
    <property type="project" value="InterPro"/>
</dbReference>
<dbReference type="GO" id="GO:0005886">
    <property type="term" value="C:plasma membrane"/>
    <property type="evidence" value="ECO:0007669"/>
    <property type="project" value="TreeGrafter"/>
</dbReference>
<accession>A0A317W8G9</accession>
<feature type="transmembrane region" description="Helical" evidence="6">
    <location>
        <begin position="368"/>
        <end position="387"/>
    </location>
</feature>
<evidence type="ECO:0000256" key="1">
    <source>
        <dbReference type="ARBA" id="ARBA00004141"/>
    </source>
</evidence>
<reference evidence="8 9" key="1">
    <citation type="submission" date="2016-12" db="EMBL/GenBank/DDBJ databases">
        <title>The genomes of Aspergillus section Nigri reveals drivers in fungal speciation.</title>
        <authorList>
            <consortium name="DOE Joint Genome Institute"/>
            <person name="Vesth T.C."/>
            <person name="Nybo J."/>
            <person name="Theobald S."/>
            <person name="Brandl J."/>
            <person name="Frisvad J.C."/>
            <person name="Nielsen K.F."/>
            <person name="Lyhne E.K."/>
            <person name="Kogle M.E."/>
            <person name="Kuo A."/>
            <person name="Riley R."/>
            <person name="Clum A."/>
            <person name="Nolan M."/>
            <person name="Lipzen A."/>
            <person name="Salamov A."/>
            <person name="Henrissat B."/>
            <person name="Wiebenga A."/>
            <person name="De Vries R.P."/>
            <person name="Grigoriev I.V."/>
            <person name="Mortensen U.H."/>
            <person name="Andersen M.R."/>
            <person name="Baker S.E."/>
        </authorList>
    </citation>
    <scope>NUCLEOTIDE SEQUENCE [LARGE SCALE GENOMIC DNA]</scope>
    <source>
        <strain evidence="8 9">CBS 115572</strain>
    </source>
</reference>
<protein>
    <submittedName>
        <fullName evidence="8">MFS multidrug transporter</fullName>
    </submittedName>
</protein>
<keyword evidence="4 6" id="KW-0472">Membrane</keyword>
<dbReference type="RefSeq" id="XP_025465279.1">
    <property type="nucleotide sequence ID" value="XM_025610147.1"/>
</dbReference>
<keyword evidence="2 6" id="KW-0812">Transmembrane</keyword>
<feature type="domain" description="Major facilitator superfamily (MFS) profile" evidence="7">
    <location>
        <begin position="99"/>
        <end position="553"/>
    </location>
</feature>
<dbReference type="OrthoDB" id="6770063at2759"/>
<comment type="caution">
    <text evidence="8">The sequence shown here is derived from an EMBL/GenBank/DDBJ whole genome shotgun (WGS) entry which is preliminary data.</text>
</comment>
<feature type="transmembrane region" description="Helical" evidence="6">
    <location>
        <begin position="501"/>
        <end position="522"/>
    </location>
</feature>
<dbReference type="Pfam" id="PF07690">
    <property type="entry name" value="MFS_1"/>
    <property type="match status" value="1"/>
</dbReference>
<feature type="transmembrane region" description="Helical" evidence="6">
    <location>
        <begin position="323"/>
        <end position="348"/>
    </location>
</feature>
<gene>
    <name evidence="8" type="ORF">BO94DRAFT_521399</name>
</gene>
<feature type="transmembrane region" description="Helical" evidence="6">
    <location>
        <begin position="253"/>
        <end position="278"/>
    </location>
</feature>
<dbReference type="STRING" id="1450535.A0A317W8G9"/>
<evidence type="ECO:0000256" key="3">
    <source>
        <dbReference type="ARBA" id="ARBA00022989"/>
    </source>
</evidence>
<feature type="transmembrane region" description="Helical" evidence="6">
    <location>
        <begin position="97"/>
        <end position="117"/>
    </location>
</feature>
<dbReference type="InterPro" id="IPR036259">
    <property type="entry name" value="MFS_trans_sf"/>
</dbReference>
<evidence type="ECO:0000256" key="4">
    <source>
        <dbReference type="ARBA" id="ARBA00023136"/>
    </source>
</evidence>
<feature type="transmembrane region" description="Helical" evidence="6">
    <location>
        <begin position="198"/>
        <end position="215"/>
    </location>
</feature>
<evidence type="ECO:0000256" key="2">
    <source>
        <dbReference type="ARBA" id="ARBA00022692"/>
    </source>
</evidence>
<evidence type="ECO:0000256" key="5">
    <source>
        <dbReference type="SAM" id="MobiDB-lite"/>
    </source>
</evidence>
<dbReference type="SUPFAM" id="SSF103473">
    <property type="entry name" value="MFS general substrate transporter"/>
    <property type="match status" value="1"/>
</dbReference>
<dbReference type="PANTHER" id="PTHR23502:SF48">
    <property type="entry name" value="MULTIDRUG TRANSPORTER, PUTATIVE (AFU_ORTHOLOGUE AFUA_5G02700)-RELATED"/>
    <property type="match status" value="1"/>
</dbReference>
<feature type="region of interest" description="Disordered" evidence="5">
    <location>
        <begin position="1"/>
        <end position="26"/>
    </location>
</feature>
<organism evidence="8 9">
    <name type="scientific">Aspergillus sclerotioniger CBS 115572</name>
    <dbReference type="NCBI Taxonomy" id="1450535"/>
    <lineage>
        <taxon>Eukaryota</taxon>
        <taxon>Fungi</taxon>
        <taxon>Dikarya</taxon>
        <taxon>Ascomycota</taxon>
        <taxon>Pezizomycotina</taxon>
        <taxon>Eurotiomycetes</taxon>
        <taxon>Eurotiomycetidae</taxon>
        <taxon>Eurotiales</taxon>
        <taxon>Aspergillaceae</taxon>
        <taxon>Aspergillus</taxon>
        <taxon>Aspergillus subgen. Circumdati</taxon>
    </lineage>
</organism>
<comment type="subcellular location">
    <subcellularLocation>
        <location evidence="1">Membrane</location>
        <topology evidence="1">Multi-pass membrane protein</topology>
    </subcellularLocation>
</comment>
<evidence type="ECO:0000259" key="7">
    <source>
        <dbReference type="PROSITE" id="PS50850"/>
    </source>
</evidence>
<dbReference type="EMBL" id="MSFK01000022">
    <property type="protein sequence ID" value="PWY80420.1"/>
    <property type="molecule type" value="Genomic_DNA"/>
</dbReference>
<feature type="transmembrane region" description="Helical" evidence="6">
    <location>
        <begin position="164"/>
        <end position="186"/>
    </location>
</feature>
<evidence type="ECO:0000313" key="8">
    <source>
        <dbReference type="EMBL" id="PWY80420.1"/>
    </source>
</evidence>
<dbReference type="InterPro" id="IPR011701">
    <property type="entry name" value="MFS"/>
</dbReference>
<dbReference type="Gene3D" id="1.20.1250.20">
    <property type="entry name" value="MFS general substrate transporter like domains"/>
    <property type="match status" value="1"/>
</dbReference>
<dbReference type="FunFam" id="1.20.1250.20:FF:000011">
    <property type="entry name" value="MFS multidrug transporter, putative"/>
    <property type="match status" value="1"/>
</dbReference>
<dbReference type="InterPro" id="IPR020846">
    <property type="entry name" value="MFS_dom"/>
</dbReference>
<keyword evidence="9" id="KW-1185">Reference proteome</keyword>
<feature type="transmembrane region" description="Helical" evidence="6">
    <location>
        <begin position="433"/>
        <end position="456"/>
    </location>
</feature>
<dbReference type="AlphaFoldDB" id="A0A317W8G9"/>
<dbReference type="CDD" id="cd17323">
    <property type="entry name" value="MFS_Tpo1_MDR_like"/>
    <property type="match status" value="1"/>
</dbReference>
<name>A0A317W8G9_9EURO</name>
<feature type="transmembrane region" description="Helical" evidence="6">
    <location>
        <begin position="137"/>
        <end position="157"/>
    </location>
</feature>
<feature type="transmembrane region" description="Helical" evidence="6">
    <location>
        <begin position="222"/>
        <end position="241"/>
    </location>
</feature>
<keyword evidence="3 6" id="KW-1133">Transmembrane helix</keyword>
<feature type="compositionally biased region" description="Basic and acidic residues" evidence="5">
    <location>
        <begin position="7"/>
        <end position="24"/>
    </location>
</feature>
<dbReference type="GeneID" id="37112290"/>